<gene>
    <name evidence="1" type="ORF">C1645_814060</name>
</gene>
<sequence>MSNNRFNCHLHNYEFIDTPPPPSQPDHSQLNSGYPKTISSHRLGWNYAKSFPTLPHADSLTRRVYYSHFTFDFDLFLKPVKHFSARDKKFFLRQYRYFRKADTDKGRTIITHLSHPILSRPSIHLGLQPEIPSPIVDFLPDNNSLDYSDVSLLSTTIPPGSFPLSPPDGSLPSSDLYPYVKKCLHLLTLHMFFPSRSSQTDIYQQLCSLYSQFSSGSALYLLTLHLLSFMGSCDYSNHVFVPHTDRRLNLSFTSQPLPLFLGFHWTVDVDLTFNPFFNSARVFDNSFPARALLFNHLISFFIEEFRTNRSLSPSTRNSYFDSLSSARDSIPTSVIVYSTLTEFLISCADAGMDSAILILNR</sequence>
<dbReference type="EMBL" id="QKYT01000029">
    <property type="protein sequence ID" value="RIA97484.1"/>
    <property type="molecule type" value="Genomic_DNA"/>
</dbReference>
<comment type="caution">
    <text evidence="1">The sequence shown here is derived from an EMBL/GenBank/DDBJ whole genome shotgun (WGS) entry which is preliminary data.</text>
</comment>
<keyword evidence="2" id="KW-1185">Reference proteome</keyword>
<accession>A0A397TRI5</accession>
<evidence type="ECO:0000313" key="1">
    <source>
        <dbReference type="EMBL" id="RIA97484.1"/>
    </source>
</evidence>
<organism evidence="1 2">
    <name type="scientific">Glomus cerebriforme</name>
    <dbReference type="NCBI Taxonomy" id="658196"/>
    <lineage>
        <taxon>Eukaryota</taxon>
        <taxon>Fungi</taxon>
        <taxon>Fungi incertae sedis</taxon>
        <taxon>Mucoromycota</taxon>
        <taxon>Glomeromycotina</taxon>
        <taxon>Glomeromycetes</taxon>
        <taxon>Glomerales</taxon>
        <taxon>Glomeraceae</taxon>
        <taxon>Glomus</taxon>
    </lineage>
</organism>
<evidence type="ECO:0000313" key="2">
    <source>
        <dbReference type="Proteomes" id="UP000265703"/>
    </source>
</evidence>
<reference evidence="1 2" key="1">
    <citation type="submission" date="2018-06" db="EMBL/GenBank/DDBJ databases">
        <title>Comparative genomics reveals the genomic features of Rhizophagus irregularis, R. cerebriforme, R. diaphanum and Gigaspora rosea, and their symbiotic lifestyle signature.</title>
        <authorList>
            <person name="Morin E."/>
            <person name="San Clemente H."/>
            <person name="Chen E.C.H."/>
            <person name="De La Providencia I."/>
            <person name="Hainaut M."/>
            <person name="Kuo A."/>
            <person name="Kohler A."/>
            <person name="Murat C."/>
            <person name="Tang N."/>
            <person name="Roy S."/>
            <person name="Loubradou J."/>
            <person name="Henrissat B."/>
            <person name="Grigoriev I.V."/>
            <person name="Corradi N."/>
            <person name="Roux C."/>
            <person name="Martin F.M."/>
        </authorList>
    </citation>
    <scope>NUCLEOTIDE SEQUENCE [LARGE SCALE GENOMIC DNA]</scope>
    <source>
        <strain evidence="1 2">DAOM 227022</strain>
    </source>
</reference>
<name>A0A397TRI5_9GLOM</name>
<dbReference type="Proteomes" id="UP000265703">
    <property type="component" value="Unassembled WGS sequence"/>
</dbReference>
<proteinExistence type="predicted"/>
<dbReference type="AlphaFoldDB" id="A0A397TRI5"/>
<protein>
    <submittedName>
        <fullName evidence="1">Uncharacterized protein</fullName>
    </submittedName>
</protein>